<organism evidence="3 4">
    <name type="scientific">Chitinophaga filiformis</name>
    <name type="common">Myxococcus filiformis</name>
    <name type="synonym">Flexibacter filiformis</name>
    <dbReference type="NCBI Taxonomy" id="104663"/>
    <lineage>
        <taxon>Bacteria</taxon>
        <taxon>Pseudomonadati</taxon>
        <taxon>Bacteroidota</taxon>
        <taxon>Chitinophagia</taxon>
        <taxon>Chitinophagales</taxon>
        <taxon>Chitinophagaceae</taxon>
        <taxon>Chitinophaga</taxon>
    </lineage>
</organism>
<dbReference type="InterPro" id="IPR014030">
    <property type="entry name" value="Ketoacyl_synth_N"/>
</dbReference>
<dbReference type="Gene3D" id="3.40.47.10">
    <property type="match status" value="1"/>
</dbReference>
<evidence type="ECO:0000259" key="2">
    <source>
        <dbReference type="Pfam" id="PF00109"/>
    </source>
</evidence>
<protein>
    <submittedName>
        <fullName evidence="3">3-oxoacyl-(Acyl-carrier-protein) synthase</fullName>
    </submittedName>
</protein>
<dbReference type="SUPFAM" id="SSF53901">
    <property type="entry name" value="Thiolase-like"/>
    <property type="match status" value="1"/>
</dbReference>
<feature type="domain" description="Beta-ketoacyl synthase-like N-terminal" evidence="2">
    <location>
        <begin position="50"/>
        <end position="215"/>
    </location>
</feature>
<keyword evidence="1" id="KW-0808">Transferase</keyword>
<reference evidence="3 4" key="1">
    <citation type="submission" date="2016-10" db="EMBL/GenBank/DDBJ databases">
        <authorList>
            <person name="de Groot N.N."/>
        </authorList>
    </citation>
    <scope>NUCLEOTIDE SEQUENCE [LARGE SCALE GENOMIC DNA]</scope>
    <source>
        <strain evidence="3 4">DSM 527</strain>
    </source>
</reference>
<dbReference type="InterPro" id="IPR000794">
    <property type="entry name" value="Beta-ketoacyl_synthase"/>
</dbReference>
<dbReference type="EMBL" id="FNBN01000016">
    <property type="protein sequence ID" value="SDH62121.1"/>
    <property type="molecule type" value="Genomic_DNA"/>
</dbReference>
<dbReference type="PANTHER" id="PTHR11712:SF336">
    <property type="entry name" value="3-OXOACYL-[ACYL-CARRIER-PROTEIN] SYNTHASE, MITOCHONDRIAL"/>
    <property type="match status" value="1"/>
</dbReference>
<evidence type="ECO:0000313" key="4">
    <source>
        <dbReference type="Proteomes" id="UP000199045"/>
    </source>
</evidence>
<dbReference type="AlphaFoldDB" id="A0A1G8DX25"/>
<dbReference type="OrthoDB" id="1404523at2"/>
<dbReference type="GO" id="GO:0005829">
    <property type="term" value="C:cytosol"/>
    <property type="evidence" value="ECO:0007669"/>
    <property type="project" value="TreeGrafter"/>
</dbReference>
<proteinExistence type="predicted"/>
<evidence type="ECO:0000256" key="1">
    <source>
        <dbReference type="ARBA" id="ARBA00022679"/>
    </source>
</evidence>
<gene>
    <name evidence="3" type="ORF">SAMN04488121_11618</name>
</gene>
<name>A0A1G8DX25_CHIFI</name>
<dbReference type="InterPro" id="IPR016039">
    <property type="entry name" value="Thiolase-like"/>
</dbReference>
<sequence>MYIYIQGTGCVSPQETAAGSAFPAAVLPWEGPRLKAWEPDYKQWIDVKLIRRMSRVIKMGVAAAKLSLQEAGVEIPDAIITGTAYGCLDDTGVFLSKMINQQEEMLTPTAFIQSTHNTVAGQIALMLGCHAYNNTFVHKAFSFESALLDSIMILREGRSSSILAGAMDELTNHSFNILSRFDLYKKEPVTHEQLLKSNTHGTVAGEGAACFVLGTEKGPNTKAKLTGLTTLYKPAGKAEISADIAAFLAAHHCSQEEVSLVITGRNGDASGDEWYEYVENTLFAGKPVAGFKHLCGEYPTAASFGMWIGNRILAEQQVPAAAMFKGEAPDQIKKILIYNHHKQTHHSLILLTAC</sequence>
<evidence type="ECO:0000313" key="3">
    <source>
        <dbReference type="EMBL" id="SDH62121.1"/>
    </source>
</evidence>
<dbReference type="STRING" id="104663.SAMN04488121_11618"/>
<dbReference type="Proteomes" id="UP000199045">
    <property type="component" value="Unassembled WGS sequence"/>
</dbReference>
<accession>A0A1G8DX25</accession>
<dbReference type="PANTHER" id="PTHR11712">
    <property type="entry name" value="POLYKETIDE SYNTHASE-RELATED"/>
    <property type="match status" value="1"/>
</dbReference>
<dbReference type="Pfam" id="PF00109">
    <property type="entry name" value="ketoacyl-synt"/>
    <property type="match status" value="1"/>
</dbReference>
<dbReference type="RefSeq" id="WP_089838855.1">
    <property type="nucleotide sequence ID" value="NZ_FNBN01000016.1"/>
</dbReference>
<dbReference type="GO" id="GO:0004315">
    <property type="term" value="F:3-oxoacyl-[acyl-carrier-protein] synthase activity"/>
    <property type="evidence" value="ECO:0007669"/>
    <property type="project" value="TreeGrafter"/>
</dbReference>
<dbReference type="GO" id="GO:0006633">
    <property type="term" value="P:fatty acid biosynthetic process"/>
    <property type="evidence" value="ECO:0007669"/>
    <property type="project" value="TreeGrafter"/>
</dbReference>